<dbReference type="PROSITE" id="PS50206">
    <property type="entry name" value="RHODANESE_3"/>
    <property type="match status" value="2"/>
</dbReference>
<evidence type="ECO:0000256" key="6">
    <source>
        <dbReference type="ARBA" id="ARBA00066832"/>
    </source>
</evidence>
<feature type="domain" description="Rhodanese" evidence="9">
    <location>
        <begin position="164"/>
        <end position="277"/>
    </location>
</feature>
<dbReference type="Proteomes" id="UP000433101">
    <property type="component" value="Unassembled WGS sequence"/>
</dbReference>
<keyword evidence="4" id="KW-0677">Repeat</keyword>
<comment type="catalytic activity">
    <reaction evidence="5">
        <text>2-oxo-3-sulfanylpropanoate + [thioredoxin]-dithiol = [thioredoxin]-disulfide + hydrogen sulfide + pyruvate + H(+)</text>
        <dbReference type="Rhea" id="RHEA:21740"/>
        <dbReference type="Rhea" id="RHEA-COMP:10698"/>
        <dbReference type="Rhea" id="RHEA-COMP:10700"/>
        <dbReference type="ChEBI" id="CHEBI:15361"/>
        <dbReference type="ChEBI" id="CHEBI:15378"/>
        <dbReference type="ChEBI" id="CHEBI:29919"/>
        <dbReference type="ChEBI" id="CHEBI:29950"/>
        <dbReference type="ChEBI" id="CHEBI:50058"/>
        <dbReference type="ChEBI" id="CHEBI:57678"/>
        <dbReference type="EC" id="2.8.1.2"/>
    </reaction>
    <physiologicalReaction direction="left-to-right" evidence="5">
        <dbReference type="Rhea" id="RHEA:21741"/>
    </physiologicalReaction>
</comment>
<dbReference type="PANTHER" id="PTHR11364">
    <property type="entry name" value="THIOSULFATE SULFERTANSFERASE"/>
    <property type="match status" value="1"/>
</dbReference>
<keyword evidence="11" id="KW-1185">Reference proteome</keyword>
<dbReference type="Gene3D" id="3.40.250.10">
    <property type="entry name" value="Rhodanese-like domain"/>
    <property type="match status" value="2"/>
</dbReference>
<comment type="subcellular location">
    <subcellularLocation>
        <location evidence="1">Cytoplasm</location>
    </subcellularLocation>
</comment>
<dbReference type="GO" id="GO:0016784">
    <property type="term" value="F:3-mercaptopyruvate sulfurtransferase activity"/>
    <property type="evidence" value="ECO:0007669"/>
    <property type="project" value="UniProtKB-EC"/>
</dbReference>
<evidence type="ECO:0000256" key="2">
    <source>
        <dbReference type="ARBA" id="ARBA00022490"/>
    </source>
</evidence>
<dbReference type="SUPFAM" id="SSF52821">
    <property type="entry name" value="Rhodanese/Cell cycle control phosphatase"/>
    <property type="match status" value="2"/>
</dbReference>
<evidence type="ECO:0000256" key="7">
    <source>
        <dbReference type="ARBA" id="ARBA00070833"/>
    </source>
</evidence>
<dbReference type="PROSITE" id="PS00380">
    <property type="entry name" value="RHODANESE_1"/>
    <property type="match status" value="1"/>
</dbReference>
<keyword evidence="2" id="KW-0963">Cytoplasm</keyword>
<evidence type="ECO:0000256" key="1">
    <source>
        <dbReference type="ARBA" id="ARBA00004496"/>
    </source>
</evidence>
<comment type="caution">
    <text evidence="10">The sequence shown here is derived from an EMBL/GenBank/DDBJ whole genome shotgun (WGS) entry which is preliminary data.</text>
</comment>
<name>A0A7X3LSI4_9HYPH</name>
<evidence type="ECO:0000259" key="9">
    <source>
        <dbReference type="PROSITE" id="PS50206"/>
    </source>
</evidence>
<dbReference type="NCBIfam" id="NF008557">
    <property type="entry name" value="PRK11493.1"/>
    <property type="match status" value="1"/>
</dbReference>
<accession>A0A7X3LSI4</accession>
<feature type="domain" description="Rhodanese" evidence="9">
    <location>
        <begin position="17"/>
        <end position="134"/>
    </location>
</feature>
<gene>
    <name evidence="10" type="primary">sseA</name>
    <name evidence="10" type="ORF">GR183_05170</name>
</gene>
<organism evidence="10 11">
    <name type="scientific">Stappia sediminis</name>
    <dbReference type="NCBI Taxonomy" id="2692190"/>
    <lineage>
        <taxon>Bacteria</taxon>
        <taxon>Pseudomonadati</taxon>
        <taxon>Pseudomonadota</taxon>
        <taxon>Alphaproteobacteria</taxon>
        <taxon>Hyphomicrobiales</taxon>
        <taxon>Stappiaceae</taxon>
        <taxon>Stappia</taxon>
    </lineage>
</organism>
<keyword evidence="3 10" id="KW-0808">Transferase</keyword>
<dbReference type="Pfam" id="PF00581">
    <property type="entry name" value="Rhodanese"/>
    <property type="match status" value="2"/>
</dbReference>
<dbReference type="SMART" id="SM00450">
    <property type="entry name" value="RHOD"/>
    <property type="match status" value="2"/>
</dbReference>
<evidence type="ECO:0000256" key="4">
    <source>
        <dbReference type="ARBA" id="ARBA00022737"/>
    </source>
</evidence>
<evidence type="ECO:0000256" key="5">
    <source>
        <dbReference type="ARBA" id="ARBA00051793"/>
    </source>
</evidence>
<evidence type="ECO:0000313" key="11">
    <source>
        <dbReference type="Proteomes" id="UP000433101"/>
    </source>
</evidence>
<evidence type="ECO:0000256" key="8">
    <source>
        <dbReference type="ARBA" id="ARBA00078354"/>
    </source>
</evidence>
<dbReference type="CDD" id="cd01448">
    <property type="entry name" value="TST_Repeat_1"/>
    <property type="match status" value="1"/>
</dbReference>
<proteinExistence type="predicted"/>
<dbReference type="FunFam" id="3.40.250.10:FF:000001">
    <property type="entry name" value="Sulfurtransferase"/>
    <property type="match status" value="1"/>
</dbReference>
<dbReference type="CDD" id="cd01449">
    <property type="entry name" value="TST_Repeat_2"/>
    <property type="match status" value="1"/>
</dbReference>
<dbReference type="RefSeq" id="WP_160774527.1">
    <property type="nucleotide sequence ID" value="NZ_WUMV01000002.1"/>
</dbReference>
<dbReference type="GO" id="GO:0005737">
    <property type="term" value="C:cytoplasm"/>
    <property type="evidence" value="ECO:0007669"/>
    <property type="project" value="UniProtKB-SubCell"/>
</dbReference>
<protein>
    <recommendedName>
        <fullName evidence="7">3-mercaptopyruvate sulfurtransferase</fullName>
        <ecNumber evidence="6">2.8.1.2</ecNumber>
    </recommendedName>
    <alternativeName>
        <fullName evidence="8">Rhodanese-like protein</fullName>
    </alternativeName>
</protein>
<sequence length="280" mass="30449">MTDSPIVSTEWLAKNIDAPDLVVVDGSWYLPAHQRDPKAEYRAEHIPGAVYFDIDDIADTSSSLPHMLPAPHVFSSKMRKLGIGDGQTIVAYDGMGLLSAARVWWMFKAMGVESIYVLDGGLPKWKAEGRPVDDDPVRRPERHFSARLDHALVRDYDMVRSALGNGGAQVVDARSAARFAGEAPEPRPELSSGHMPGSLNLPYDQLLENGTLRSPGEIEAAFKQAGVDYSKPVITTCGSGVSAAILFLALDMTGHRNVALYDGSWTDWASRDGAVIEKNS</sequence>
<dbReference type="InterPro" id="IPR036873">
    <property type="entry name" value="Rhodanese-like_dom_sf"/>
</dbReference>
<dbReference type="InterPro" id="IPR001763">
    <property type="entry name" value="Rhodanese-like_dom"/>
</dbReference>
<dbReference type="GO" id="GO:0004792">
    <property type="term" value="F:thiosulfate-cyanide sulfurtransferase activity"/>
    <property type="evidence" value="ECO:0007669"/>
    <property type="project" value="InterPro"/>
</dbReference>
<dbReference type="InterPro" id="IPR001307">
    <property type="entry name" value="Thiosulphate_STrfase_CS"/>
</dbReference>
<dbReference type="EMBL" id="WUMV01000002">
    <property type="protein sequence ID" value="MXN64286.1"/>
    <property type="molecule type" value="Genomic_DNA"/>
</dbReference>
<dbReference type="EC" id="2.8.1.2" evidence="6"/>
<dbReference type="PANTHER" id="PTHR11364:SF27">
    <property type="entry name" value="SULFURTRANSFERASE"/>
    <property type="match status" value="1"/>
</dbReference>
<dbReference type="AlphaFoldDB" id="A0A7X3LSI4"/>
<evidence type="ECO:0000313" key="10">
    <source>
        <dbReference type="EMBL" id="MXN64286.1"/>
    </source>
</evidence>
<evidence type="ECO:0000256" key="3">
    <source>
        <dbReference type="ARBA" id="ARBA00022679"/>
    </source>
</evidence>
<keyword evidence="10" id="KW-0670">Pyruvate</keyword>
<reference evidence="10 11" key="1">
    <citation type="submission" date="2019-12" db="EMBL/GenBank/DDBJ databases">
        <authorList>
            <person name="Li M."/>
        </authorList>
    </citation>
    <scope>NUCLEOTIDE SEQUENCE [LARGE SCALE GENOMIC DNA]</scope>
    <source>
        <strain evidence="10 11">GBMRC 2046</strain>
    </source>
</reference>
<dbReference type="InterPro" id="IPR045078">
    <property type="entry name" value="TST/MPST-like"/>
</dbReference>
<dbReference type="FunFam" id="3.40.250.10:FF:000015">
    <property type="entry name" value="Sulfurtransferase"/>
    <property type="match status" value="1"/>
</dbReference>